<dbReference type="PANTHER" id="PTHR22726">
    <property type="entry name" value="METALLOENDOPEPTIDASE OMA1"/>
    <property type="match status" value="1"/>
</dbReference>
<keyword evidence="3 6" id="KW-0378">Hydrolase</keyword>
<evidence type="ECO:0000256" key="2">
    <source>
        <dbReference type="ARBA" id="ARBA00022723"/>
    </source>
</evidence>
<keyword evidence="11" id="KW-1185">Reference proteome</keyword>
<dbReference type="STRING" id="1164594.SAMN05216204_1056"/>
<dbReference type="PROSITE" id="PS51257">
    <property type="entry name" value="PROKAR_LIPOPROTEIN"/>
    <property type="match status" value="1"/>
</dbReference>
<dbReference type="SUPFAM" id="SSF50156">
    <property type="entry name" value="PDZ domain-like"/>
    <property type="match status" value="1"/>
</dbReference>
<proteinExistence type="inferred from homology"/>
<dbReference type="GO" id="GO:0004222">
    <property type="term" value="F:metalloendopeptidase activity"/>
    <property type="evidence" value="ECO:0007669"/>
    <property type="project" value="InterPro"/>
</dbReference>
<dbReference type="GO" id="GO:0016020">
    <property type="term" value="C:membrane"/>
    <property type="evidence" value="ECO:0007669"/>
    <property type="project" value="TreeGrafter"/>
</dbReference>
<keyword evidence="4 6" id="KW-0862">Zinc</keyword>
<dbReference type="GO" id="GO:0051603">
    <property type="term" value="P:proteolysis involved in protein catabolic process"/>
    <property type="evidence" value="ECO:0007669"/>
    <property type="project" value="TreeGrafter"/>
</dbReference>
<evidence type="ECO:0000259" key="9">
    <source>
        <dbReference type="Pfam" id="PF01435"/>
    </source>
</evidence>
<dbReference type="Proteomes" id="UP000198639">
    <property type="component" value="Unassembled WGS sequence"/>
</dbReference>
<dbReference type="InterPro" id="IPR001915">
    <property type="entry name" value="Peptidase_M48"/>
</dbReference>
<organism evidence="10 11">
    <name type="scientific">Massilia yuzhufengensis</name>
    <dbReference type="NCBI Taxonomy" id="1164594"/>
    <lineage>
        <taxon>Bacteria</taxon>
        <taxon>Pseudomonadati</taxon>
        <taxon>Pseudomonadota</taxon>
        <taxon>Betaproteobacteria</taxon>
        <taxon>Burkholderiales</taxon>
        <taxon>Oxalobacteraceae</taxon>
        <taxon>Telluria group</taxon>
        <taxon>Massilia</taxon>
    </lineage>
</organism>
<dbReference type="InterPro" id="IPR051156">
    <property type="entry name" value="Mito/Outer_Membr_Metalloprot"/>
</dbReference>
<dbReference type="AlphaFoldDB" id="A0A1I1HW87"/>
<gene>
    <name evidence="10" type="ORF">SAMN05216204_1056</name>
</gene>
<keyword evidence="8" id="KW-0732">Signal</keyword>
<evidence type="ECO:0000256" key="4">
    <source>
        <dbReference type="ARBA" id="ARBA00022833"/>
    </source>
</evidence>
<evidence type="ECO:0000256" key="7">
    <source>
        <dbReference type="SAM" id="MobiDB-lite"/>
    </source>
</evidence>
<dbReference type="RefSeq" id="WP_091872471.1">
    <property type="nucleotide sequence ID" value="NZ_FOLD01000005.1"/>
</dbReference>
<feature type="chain" id="PRO_5011721485" evidence="8">
    <location>
        <begin position="31"/>
        <end position="367"/>
    </location>
</feature>
<accession>A0A1I1HW87</accession>
<feature type="region of interest" description="Disordered" evidence="7">
    <location>
        <begin position="35"/>
        <end position="54"/>
    </location>
</feature>
<keyword evidence="1 6" id="KW-0645">Protease</keyword>
<dbReference type="OrthoDB" id="8775841at2"/>
<dbReference type="Gene3D" id="3.30.2010.10">
    <property type="entry name" value="Metalloproteases ('zincins'), catalytic domain"/>
    <property type="match status" value="1"/>
</dbReference>
<evidence type="ECO:0000256" key="3">
    <source>
        <dbReference type="ARBA" id="ARBA00022801"/>
    </source>
</evidence>
<keyword evidence="2" id="KW-0479">Metal-binding</keyword>
<dbReference type="GO" id="GO:0046872">
    <property type="term" value="F:metal ion binding"/>
    <property type="evidence" value="ECO:0007669"/>
    <property type="project" value="UniProtKB-KW"/>
</dbReference>
<dbReference type="PANTHER" id="PTHR22726:SF1">
    <property type="entry name" value="METALLOENDOPEPTIDASE OMA1, MITOCHONDRIAL"/>
    <property type="match status" value="1"/>
</dbReference>
<keyword evidence="5 6" id="KW-0482">Metalloprotease</keyword>
<evidence type="ECO:0000256" key="5">
    <source>
        <dbReference type="ARBA" id="ARBA00023049"/>
    </source>
</evidence>
<evidence type="ECO:0000256" key="1">
    <source>
        <dbReference type="ARBA" id="ARBA00022670"/>
    </source>
</evidence>
<feature type="signal peptide" evidence="8">
    <location>
        <begin position="1"/>
        <end position="30"/>
    </location>
</feature>
<protein>
    <submittedName>
        <fullName evidence="10">Peptidase family M48</fullName>
    </submittedName>
</protein>
<comment type="similarity">
    <text evidence="6">Belongs to the peptidase M48 family.</text>
</comment>
<comment type="cofactor">
    <cofactor evidence="6">
        <name>Zn(2+)</name>
        <dbReference type="ChEBI" id="CHEBI:29105"/>
    </cofactor>
    <text evidence="6">Binds 1 zinc ion per subunit.</text>
</comment>
<dbReference type="CDD" id="cd07342">
    <property type="entry name" value="M48C_Oma1_like"/>
    <property type="match status" value="1"/>
</dbReference>
<evidence type="ECO:0000313" key="11">
    <source>
        <dbReference type="Proteomes" id="UP000198639"/>
    </source>
</evidence>
<sequence length="367" mass="38462">MNRIQRLRPYLRIRQAALGTAAAILLSACATQGTVQPGAQPGPQGPATEAPAPVTPEMTSAAETLTRMAALQERLYKVAAPLLIDNAELCTRHARNLLGFTAKNRHTYPGSYNEAAHAVLGMGERLQVTNVLVGSGAAKAGLRQGDELVAAAGTPLPPGPAALSQAGAIFGPIVKKQASLPLTIERKGRSRELTVPVTRACAFGIELGNADNVNAYADGQRVMVTRGMMGFVQDDDELAFVVAHTMAHNMLGHAASQRNAATIGGIIENLTNISPDTSMLIGSGGIKAMPATLDAAAERLAVYLLARAGYRVDNVGAFWKRFAATYPATVLNSHTASHPSLALRVASIDKAVAEVKARKSADKPLLP</sequence>
<evidence type="ECO:0000256" key="6">
    <source>
        <dbReference type="RuleBase" id="RU003983"/>
    </source>
</evidence>
<feature type="domain" description="Peptidase M48" evidence="9">
    <location>
        <begin position="210"/>
        <end position="350"/>
    </location>
</feature>
<dbReference type="InterPro" id="IPR036034">
    <property type="entry name" value="PDZ_sf"/>
</dbReference>
<name>A0A1I1HW87_9BURK</name>
<evidence type="ECO:0000313" key="10">
    <source>
        <dbReference type="EMBL" id="SFC27842.1"/>
    </source>
</evidence>
<dbReference type="Gene3D" id="2.30.42.10">
    <property type="match status" value="1"/>
</dbReference>
<dbReference type="EMBL" id="FOLD01000005">
    <property type="protein sequence ID" value="SFC27842.1"/>
    <property type="molecule type" value="Genomic_DNA"/>
</dbReference>
<evidence type="ECO:0000256" key="8">
    <source>
        <dbReference type="SAM" id="SignalP"/>
    </source>
</evidence>
<dbReference type="Pfam" id="PF01435">
    <property type="entry name" value="Peptidase_M48"/>
    <property type="match status" value="1"/>
</dbReference>
<reference evidence="11" key="1">
    <citation type="submission" date="2016-10" db="EMBL/GenBank/DDBJ databases">
        <authorList>
            <person name="Varghese N."/>
            <person name="Submissions S."/>
        </authorList>
    </citation>
    <scope>NUCLEOTIDE SEQUENCE [LARGE SCALE GENOMIC DNA]</scope>
    <source>
        <strain evidence="11">CGMCC 1.12041</strain>
    </source>
</reference>